<evidence type="ECO:0000256" key="1">
    <source>
        <dbReference type="SAM" id="SignalP"/>
    </source>
</evidence>
<reference evidence="2 3" key="1">
    <citation type="submission" date="2020-07" db="EMBL/GenBank/DDBJ databases">
        <title>Thermogemmata thermophila gen. nov., sp. nov., a novel moderate thermophilic planctomycete from a Kamchatka hot spring.</title>
        <authorList>
            <person name="Elcheninov A.G."/>
            <person name="Podosokorskaya O.A."/>
            <person name="Kovaleva O.L."/>
            <person name="Novikov A."/>
            <person name="Bonch-Osmolovskaya E.A."/>
            <person name="Toshchakov S.V."/>
            <person name="Kublanov I.V."/>
        </authorList>
    </citation>
    <scope>NUCLEOTIDE SEQUENCE [LARGE SCALE GENOMIC DNA]</scope>
    <source>
        <strain evidence="2 3">2918</strain>
    </source>
</reference>
<gene>
    <name evidence="2" type="ORF">H0921_02020</name>
</gene>
<keyword evidence="3" id="KW-1185">Reference proteome</keyword>
<comment type="caution">
    <text evidence="2">The sequence shown here is derived from an EMBL/GenBank/DDBJ whole genome shotgun (WGS) entry which is preliminary data.</text>
</comment>
<evidence type="ECO:0000313" key="3">
    <source>
        <dbReference type="Proteomes" id="UP000542342"/>
    </source>
</evidence>
<feature type="signal peptide" evidence="1">
    <location>
        <begin position="1"/>
        <end position="24"/>
    </location>
</feature>
<keyword evidence="1" id="KW-0732">Signal</keyword>
<feature type="chain" id="PRO_5030522751" evidence="1">
    <location>
        <begin position="25"/>
        <end position="451"/>
    </location>
</feature>
<evidence type="ECO:0000313" key="2">
    <source>
        <dbReference type="EMBL" id="MBA2224933.1"/>
    </source>
</evidence>
<dbReference type="RefSeq" id="WP_194536342.1">
    <property type="nucleotide sequence ID" value="NZ_JACEFB010000001.1"/>
</dbReference>
<dbReference type="AlphaFoldDB" id="A0A7V9AAE6"/>
<organism evidence="2 3">
    <name type="scientific">Thermogemmata fonticola</name>
    <dbReference type="NCBI Taxonomy" id="2755323"/>
    <lineage>
        <taxon>Bacteria</taxon>
        <taxon>Pseudomonadati</taxon>
        <taxon>Planctomycetota</taxon>
        <taxon>Planctomycetia</taxon>
        <taxon>Gemmatales</taxon>
        <taxon>Gemmataceae</taxon>
        <taxon>Thermogemmata</taxon>
    </lineage>
</organism>
<dbReference type="EMBL" id="JACEFB010000001">
    <property type="protein sequence ID" value="MBA2224933.1"/>
    <property type="molecule type" value="Genomic_DNA"/>
</dbReference>
<dbReference type="Proteomes" id="UP000542342">
    <property type="component" value="Unassembled WGS sequence"/>
</dbReference>
<accession>A0A7V9AAE6</accession>
<protein>
    <submittedName>
        <fullName evidence="2">Uncharacterized protein</fullName>
    </submittedName>
</protein>
<proteinExistence type="predicted"/>
<sequence length="451" mass="49148">MFRPCKRRWINPSFCTLAASAVLAAGWLATETSGQDKPSPGSQISGPPKYEHFAFCCMDGYLDGPRKEAMAPVTKAVSVDDEGNLYFIPAHGDSGLRVARMDGMVETIAGADYWHGRLNVDEGPASFIPHLQRVGGIGNPISTVVAVGNPLRDGPDGQPAGYLLTRAGLGTGLEYSIYKVWRNKEKGGRWWFKRIIGLGKSAPPTEVGKSIAAKDVFFDKLPFITTGRVGGKLNVYFHSEGNLWQYDDAQGTLTCVLSTADYLGKPEIGTRHDGKPLPPAEKIVVTPDGSFYLGWYQGNYPKGTVVKVTADRKKAWRVAQDAGDVNKRWDGDALRQAAFFGGPLLAGGTWAPDIVFFGAVDDAPLRRFKDGRVSTLCKDGEWREFPTKQASGGGELTWQACPPDKAPAWGRGWVMADPGYFYQLYSMGGGDAWVWRVGPIDFGKESIQKLP</sequence>
<name>A0A7V9AAE6_9BACT</name>